<dbReference type="AlphaFoldDB" id="A0AAE8N964"/>
<organism evidence="2 3">
    <name type="scientific">Cephalotrichum gorgonifer</name>
    <dbReference type="NCBI Taxonomy" id="2041049"/>
    <lineage>
        <taxon>Eukaryota</taxon>
        <taxon>Fungi</taxon>
        <taxon>Dikarya</taxon>
        <taxon>Ascomycota</taxon>
        <taxon>Pezizomycotina</taxon>
        <taxon>Sordariomycetes</taxon>
        <taxon>Hypocreomycetidae</taxon>
        <taxon>Microascales</taxon>
        <taxon>Microascaceae</taxon>
        <taxon>Cephalotrichum</taxon>
    </lineage>
</organism>
<evidence type="ECO:0000313" key="3">
    <source>
        <dbReference type="Proteomes" id="UP001187682"/>
    </source>
</evidence>
<comment type="caution">
    <text evidence="2">The sequence shown here is derived from an EMBL/GenBank/DDBJ whole genome shotgun (WGS) entry which is preliminary data.</text>
</comment>
<sequence length="401" mass="43649">MSGYPWVFFDGSPNDESYRATQGQGDIPYIGEYILTGETYNTIPQNAGMAGPPFAFVPRSCESISLTSQDVPQWPATGEQRLDTLYPTSQNSIPRQEIEVFPAKMHGREGTFPRRTIQSGDAHENPTDKVPIPPRPRSSPGLPSSSPVAKQFNRLFCCEREPERATQPRSARRRAAASAPPDALSDGSNTSRPGTLSSTPGKRGQLRELRVMRLLPDRPGRRRRARISSEYCSSSGVYTPLYPSPIEYFYTPTSSSMVGLRGARGRSKSDVLHFEAARGDLSGGGGEGELSDGGGRAQGPHHGGYAAGGGGGTGRRRRRRRRRRSVSKLTEVFPMDDDDTGPESRIEDRGGSEGATTPVGREESTSGGTMIGRRILRRNSTGTMRVMDMESWGYASKRSGS</sequence>
<keyword evidence="3" id="KW-1185">Reference proteome</keyword>
<feature type="region of interest" description="Disordered" evidence="1">
    <location>
        <begin position="161"/>
        <end position="210"/>
    </location>
</feature>
<feature type="compositionally biased region" description="Polar residues" evidence="1">
    <location>
        <begin position="186"/>
        <end position="200"/>
    </location>
</feature>
<evidence type="ECO:0000256" key="1">
    <source>
        <dbReference type="SAM" id="MobiDB-lite"/>
    </source>
</evidence>
<dbReference type="EMBL" id="ONZQ02000022">
    <property type="protein sequence ID" value="SPO07587.1"/>
    <property type="molecule type" value="Genomic_DNA"/>
</dbReference>
<feature type="compositionally biased region" description="Low complexity" evidence="1">
    <location>
        <begin position="176"/>
        <end position="185"/>
    </location>
</feature>
<feature type="compositionally biased region" description="Basic and acidic residues" evidence="1">
    <location>
        <begin position="342"/>
        <end position="351"/>
    </location>
</feature>
<accession>A0AAE8N964</accession>
<proteinExistence type="predicted"/>
<protein>
    <submittedName>
        <fullName evidence="2">Uncharacterized protein</fullName>
    </submittedName>
</protein>
<evidence type="ECO:0000313" key="2">
    <source>
        <dbReference type="EMBL" id="SPO07587.1"/>
    </source>
</evidence>
<feature type="compositionally biased region" description="Low complexity" evidence="1">
    <location>
        <begin position="138"/>
        <end position="147"/>
    </location>
</feature>
<gene>
    <name evidence="2" type="ORF">DNG_10282</name>
</gene>
<reference evidence="2" key="1">
    <citation type="submission" date="2018-03" db="EMBL/GenBank/DDBJ databases">
        <authorList>
            <person name="Guldener U."/>
        </authorList>
    </citation>
    <scope>NUCLEOTIDE SEQUENCE</scope>
</reference>
<dbReference type="Proteomes" id="UP001187682">
    <property type="component" value="Unassembled WGS sequence"/>
</dbReference>
<feature type="region of interest" description="Disordered" evidence="1">
    <location>
        <begin position="278"/>
        <end position="380"/>
    </location>
</feature>
<name>A0AAE8N964_9PEZI</name>
<feature type="region of interest" description="Disordered" evidence="1">
    <location>
        <begin position="101"/>
        <end position="147"/>
    </location>
</feature>
<feature type="compositionally biased region" description="Gly residues" evidence="1">
    <location>
        <begin position="281"/>
        <end position="313"/>
    </location>
</feature>
<feature type="compositionally biased region" description="Basic residues" evidence="1">
    <location>
        <begin position="314"/>
        <end position="326"/>
    </location>
</feature>